<feature type="compositionally biased region" description="Acidic residues" evidence="1">
    <location>
        <begin position="474"/>
        <end position="484"/>
    </location>
</feature>
<dbReference type="KEGG" id="ota:OT_ostta03g03440"/>
<dbReference type="InParanoid" id="A0A090LYV3"/>
<keyword evidence="2" id="KW-0732">Signal</keyword>
<dbReference type="GeneID" id="34945687"/>
<gene>
    <name evidence="3" type="ORF">OT_ostta03g03440</name>
</gene>
<evidence type="ECO:0000313" key="3">
    <source>
        <dbReference type="EMBL" id="CEF97190.1"/>
    </source>
</evidence>
<protein>
    <submittedName>
        <fullName evidence="3">Unnamed product</fullName>
    </submittedName>
</protein>
<evidence type="ECO:0000256" key="2">
    <source>
        <dbReference type="SAM" id="SignalP"/>
    </source>
</evidence>
<dbReference type="EMBL" id="CAID01000003">
    <property type="protein sequence ID" value="CEF97190.1"/>
    <property type="molecule type" value="Genomic_DNA"/>
</dbReference>
<dbReference type="Proteomes" id="UP000009170">
    <property type="component" value="Unassembled WGS sequence"/>
</dbReference>
<feature type="compositionally biased region" description="Basic and acidic residues" evidence="1">
    <location>
        <begin position="464"/>
        <end position="473"/>
    </location>
</feature>
<dbReference type="RefSeq" id="XP_022838536.1">
    <property type="nucleotide sequence ID" value="XM_022984808.1"/>
</dbReference>
<evidence type="ECO:0000256" key="1">
    <source>
        <dbReference type="SAM" id="MobiDB-lite"/>
    </source>
</evidence>
<feature type="signal peptide" evidence="2">
    <location>
        <begin position="1"/>
        <end position="24"/>
    </location>
</feature>
<sequence length="505" mass="55896">MRGARERVVTTFVITIALVASASAQATNRADAFAIAGERNDTVLPLPKSIPSVKYAEMEMKLMSTTRPHVLGVFPSETSSYCERSSVKGDWRRFARVLDFAGKATEEGETEPPTVWEATHEGKEVSRIVEVKCSRTTRQLAKRLSCGFIAVAKNNDMAVFPGNSSDGSALAGWLSDELTGYDDIEVLKTRHEVTEFVERNETVVRAIILEETPWLKTLSFSGKVAVARASSLVGSKYLHGLSYYRTGMGCLLFVPDIERMNDEDRSKRVDVRIIERKNNTLNFYDVAEAIINAELEIGYTAMVESAIDVDCANAVWTLASNSIHPEYALADESDEESESYKVIAPPKAWDIIKGDLLDLLDGHGKGDKTLVPKQWLCGLAGLTAAHRDVANEFAEAATDLAELETLRKENLALRQRNAVLEREVARCDSSRGPRAPRGSARLPKAKPAGWGFEDANERSPPIPRVERPERDVVEEIIDEEEQAMEETATVDDYRDASSVPVRDEL</sequence>
<feature type="compositionally biased region" description="Basic and acidic residues" evidence="1">
    <location>
        <begin position="491"/>
        <end position="505"/>
    </location>
</feature>
<proteinExistence type="predicted"/>
<dbReference type="OrthoDB" id="10445327at2759"/>
<keyword evidence="4" id="KW-1185">Reference proteome</keyword>
<dbReference type="AlphaFoldDB" id="A0A090LYV3"/>
<feature type="chain" id="PRO_5001859616" evidence="2">
    <location>
        <begin position="25"/>
        <end position="505"/>
    </location>
</feature>
<reference evidence="3 4" key="2">
    <citation type="journal article" date="2014" name="BMC Genomics">
        <title>An improved genome of the model marine alga Ostreococcus tauri unfolds by assessing Illumina de novo assemblies.</title>
        <authorList>
            <person name="Blanc-Mathieu R."/>
            <person name="Verhelst B."/>
            <person name="Derelle E."/>
            <person name="Rombauts S."/>
            <person name="Bouget F.Y."/>
            <person name="Carre I."/>
            <person name="Chateau A."/>
            <person name="Eyre-Walker A."/>
            <person name="Grimsley N."/>
            <person name="Moreau H."/>
            <person name="Piegu B."/>
            <person name="Rivals E."/>
            <person name="Schackwitz W."/>
            <person name="Van de Peer Y."/>
            <person name="Piganeau G."/>
        </authorList>
    </citation>
    <scope>NUCLEOTIDE SEQUENCE [LARGE SCALE GENOMIC DNA]</scope>
    <source>
        <strain evidence="4">OTTH 0595 / CCAP 157/2 / RCC745</strain>
    </source>
</reference>
<evidence type="ECO:0000313" key="4">
    <source>
        <dbReference type="Proteomes" id="UP000009170"/>
    </source>
</evidence>
<organism evidence="3 4">
    <name type="scientific">Ostreococcus tauri</name>
    <name type="common">Marine green alga</name>
    <dbReference type="NCBI Taxonomy" id="70448"/>
    <lineage>
        <taxon>Eukaryota</taxon>
        <taxon>Viridiplantae</taxon>
        <taxon>Chlorophyta</taxon>
        <taxon>Mamiellophyceae</taxon>
        <taxon>Mamiellales</taxon>
        <taxon>Bathycoccaceae</taxon>
        <taxon>Ostreococcus</taxon>
    </lineage>
</organism>
<name>A0A090LYV3_OSTTA</name>
<comment type="caution">
    <text evidence="3">The sequence shown here is derived from an EMBL/GenBank/DDBJ whole genome shotgun (WGS) entry which is preliminary data.</text>
</comment>
<reference evidence="4" key="1">
    <citation type="journal article" date="2006" name="Proc. Natl. Acad. Sci. U.S.A.">
        <title>Genome analysis of the smallest free-living eukaryote Ostreococcus tauri unveils many unique features.</title>
        <authorList>
            <person name="Derelle E."/>
            <person name="Ferraz C."/>
            <person name="Rombauts S."/>
            <person name="Rouze P."/>
            <person name="Worden A.Z."/>
            <person name="Robbens S."/>
            <person name="Partensky F."/>
            <person name="Degroeve S."/>
            <person name="Echeynie S."/>
            <person name="Cooke R."/>
            <person name="Saeys Y."/>
            <person name="Wuyts J."/>
            <person name="Jabbari K."/>
            <person name="Bowler C."/>
            <person name="Panaud O."/>
            <person name="Piegu B."/>
            <person name="Ball S.G."/>
            <person name="Ral J.-P."/>
            <person name="Bouget F.-Y."/>
            <person name="Piganeau G."/>
            <person name="De Baets B."/>
            <person name="Picard A."/>
            <person name="Delseny M."/>
            <person name="Demaille J."/>
            <person name="Van de Peer Y."/>
            <person name="Moreau H."/>
        </authorList>
    </citation>
    <scope>NUCLEOTIDE SEQUENCE [LARGE SCALE GENOMIC DNA]</scope>
    <source>
        <strain evidence="4">OTTH 0595 / CCAP 157/2 / RCC745</strain>
    </source>
</reference>
<feature type="region of interest" description="Disordered" evidence="1">
    <location>
        <begin position="428"/>
        <end position="505"/>
    </location>
</feature>
<accession>A0A090LYV3</accession>